<dbReference type="AlphaFoldDB" id="A0A6P1MGG7"/>
<protein>
    <recommendedName>
        <fullName evidence="4">Exonuclease domain-containing protein</fullName>
    </recommendedName>
</protein>
<dbReference type="InterPro" id="IPR012337">
    <property type="entry name" value="RNaseH-like_sf"/>
</dbReference>
<dbReference type="Gene3D" id="3.30.420.10">
    <property type="entry name" value="Ribonuclease H-like superfamily/Ribonuclease H"/>
    <property type="match status" value="1"/>
</dbReference>
<name>A0A6P1MGG7_9BACT</name>
<dbReference type="InterPro" id="IPR036397">
    <property type="entry name" value="RNaseH_sf"/>
</dbReference>
<dbReference type="Proteomes" id="UP000464954">
    <property type="component" value="Chromosome"/>
</dbReference>
<reference evidence="5 6" key="1">
    <citation type="submission" date="2020-01" db="EMBL/GenBank/DDBJ databases">
        <title>Ponticoccus aerotolerans gen. nov., sp. nov., an anaerobic bacterium and proposal of Ponticoccusceae fam. nov., Ponticoccusles ord. nov. and Ponticoccuse classis nov. in the phylum Kiritimatiellaeota.</title>
        <authorList>
            <person name="Zhou L.Y."/>
            <person name="Du Z.J."/>
        </authorList>
    </citation>
    <scope>NUCLEOTIDE SEQUENCE [LARGE SCALE GENOMIC DNA]</scope>
    <source>
        <strain evidence="5 6">S-5007</strain>
    </source>
</reference>
<evidence type="ECO:0000259" key="4">
    <source>
        <dbReference type="SMART" id="SM00479"/>
    </source>
</evidence>
<evidence type="ECO:0000256" key="1">
    <source>
        <dbReference type="ARBA" id="ARBA00022722"/>
    </source>
</evidence>
<organism evidence="5 6">
    <name type="scientific">Tichowtungia aerotolerans</name>
    <dbReference type="NCBI Taxonomy" id="2697043"/>
    <lineage>
        <taxon>Bacteria</taxon>
        <taxon>Pseudomonadati</taxon>
        <taxon>Kiritimatiellota</taxon>
        <taxon>Tichowtungiia</taxon>
        <taxon>Tichowtungiales</taxon>
        <taxon>Tichowtungiaceae</taxon>
        <taxon>Tichowtungia</taxon>
    </lineage>
</organism>
<accession>A0A6P1MGG7</accession>
<dbReference type="GO" id="GO:0006259">
    <property type="term" value="P:DNA metabolic process"/>
    <property type="evidence" value="ECO:0007669"/>
    <property type="project" value="UniProtKB-ARBA"/>
</dbReference>
<evidence type="ECO:0000256" key="3">
    <source>
        <dbReference type="ARBA" id="ARBA00022839"/>
    </source>
</evidence>
<keyword evidence="1" id="KW-0540">Nuclease</keyword>
<evidence type="ECO:0000313" key="5">
    <source>
        <dbReference type="EMBL" id="QHI70686.1"/>
    </source>
</evidence>
<gene>
    <name evidence="5" type="ORF">GT409_14980</name>
</gene>
<sequence length="187" mass="20763">MLICETTLTVLDFETTGSVPGFDTEPWQIGAVALKNGRIAPDSAFESLIRVDANRPFNAYAPGDHHKRRDEIAAAPEVSRVWKTMESRVTGRPLVAHNVAVEKKFLRQMAPMHRFGPWVDTLKLARQAWPGAPSHKLEDLIAGLNLMPRVCELCPRGRPHDALYDAVACAVLLEHLLVQPGWGNLEV</sequence>
<keyword evidence="6" id="KW-1185">Reference proteome</keyword>
<dbReference type="GO" id="GO:0005829">
    <property type="term" value="C:cytosol"/>
    <property type="evidence" value="ECO:0007669"/>
    <property type="project" value="TreeGrafter"/>
</dbReference>
<keyword evidence="2" id="KW-0378">Hydrolase</keyword>
<dbReference type="KEGG" id="taer:GT409_14980"/>
<dbReference type="GO" id="GO:0003676">
    <property type="term" value="F:nucleic acid binding"/>
    <property type="evidence" value="ECO:0007669"/>
    <property type="project" value="InterPro"/>
</dbReference>
<dbReference type="SMART" id="SM00479">
    <property type="entry name" value="EXOIII"/>
    <property type="match status" value="1"/>
</dbReference>
<proteinExistence type="predicted"/>
<dbReference type="SUPFAM" id="SSF53098">
    <property type="entry name" value="Ribonuclease H-like"/>
    <property type="match status" value="1"/>
</dbReference>
<evidence type="ECO:0000256" key="2">
    <source>
        <dbReference type="ARBA" id="ARBA00022801"/>
    </source>
</evidence>
<dbReference type="PANTHER" id="PTHR30231">
    <property type="entry name" value="DNA POLYMERASE III SUBUNIT EPSILON"/>
    <property type="match status" value="1"/>
</dbReference>
<dbReference type="PANTHER" id="PTHR30231:SF4">
    <property type="entry name" value="PROTEIN NEN2"/>
    <property type="match status" value="1"/>
</dbReference>
<feature type="domain" description="Exonuclease" evidence="4">
    <location>
        <begin position="7"/>
        <end position="182"/>
    </location>
</feature>
<dbReference type="RefSeq" id="WP_160629858.1">
    <property type="nucleotide sequence ID" value="NZ_CP047593.1"/>
</dbReference>
<dbReference type="EMBL" id="CP047593">
    <property type="protein sequence ID" value="QHI70686.1"/>
    <property type="molecule type" value="Genomic_DNA"/>
</dbReference>
<dbReference type="GO" id="GO:0008408">
    <property type="term" value="F:3'-5' exonuclease activity"/>
    <property type="evidence" value="ECO:0007669"/>
    <property type="project" value="TreeGrafter"/>
</dbReference>
<evidence type="ECO:0000313" key="6">
    <source>
        <dbReference type="Proteomes" id="UP000464954"/>
    </source>
</evidence>
<dbReference type="InterPro" id="IPR013520">
    <property type="entry name" value="Ribonucl_H"/>
</dbReference>
<dbReference type="Pfam" id="PF00929">
    <property type="entry name" value="RNase_T"/>
    <property type="match status" value="1"/>
</dbReference>
<dbReference type="CDD" id="cd06127">
    <property type="entry name" value="DEDDh"/>
    <property type="match status" value="1"/>
</dbReference>
<keyword evidence="3" id="KW-0269">Exonuclease</keyword>